<organism evidence="1">
    <name type="scientific">Arundo donax</name>
    <name type="common">Giant reed</name>
    <name type="synonym">Donax arundinaceus</name>
    <dbReference type="NCBI Taxonomy" id="35708"/>
    <lineage>
        <taxon>Eukaryota</taxon>
        <taxon>Viridiplantae</taxon>
        <taxon>Streptophyta</taxon>
        <taxon>Embryophyta</taxon>
        <taxon>Tracheophyta</taxon>
        <taxon>Spermatophyta</taxon>
        <taxon>Magnoliopsida</taxon>
        <taxon>Liliopsida</taxon>
        <taxon>Poales</taxon>
        <taxon>Poaceae</taxon>
        <taxon>PACMAD clade</taxon>
        <taxon>Arundinoideae</taxon>
        <taxon>Arundineae</taxon>
        <taxon>Arundo</taxon>
    </lineage>
</organism>
<reference evidence="1" key="1">
    <citation type="submission" date="2014-09" db="EMBL/GenBank/DDBJ databases">
        <authorList>
            <person name="Magalhaes I.L.F."/>
            <person name="Oliveira U."/>
            <person name="Santos F.R."/>
            <person name="Vidigal T.H.D.A."/>
            <person name="Brescovit A.D."/>
            <person name="Santos A.J."/>
        </authorList>
    </citation>
    <scope>NUCLEOTIDE SEQUENCE</scope>
    <source>
        <tissue evidence="1">Shoot tissue taken approximately 20 cm above the soil surface</tissue>
    </source>
</reference>
<dbReference type="AlphaFoldDB" id="A0A0A9DGT0"/>
<dbReference type="EMBL" id="GBRH01210116">
    <property type="protein sequence ID" value="JAD87779.1"/>
    <property type="molecule type" value="Transcribed_RNA"/>
</dbReference>
<proteinExistence type="predicted"/>
<name>A0A0A9DGT0_ARUDO</name>
<evidence type="ECO:0000313" key="1">
    <source>
        <dbReference type="EMBL" id="JAD87779.1"/>
    </source>
</evidence>
<protein>
    <submittedName>
        <fullName evidence="1">Uncharacterized protein</fullName>
    </submittedName>
</protein>
<accession>A0A0A9DGT0</accession>
<sequence length="78" mass="9219">MHNFQVYASRTRNPKHILVIYLLMSVINRFESGYLLSTFHNQKKLNTNVHDNRSTSLQLEFTTMSSPVFTSCRIWQEP</sequence>
<reference evidence="1" key="2">
    <citation type="journal article" date="2015" name="Data Brief">
        <title>Shoot transcriptome of the giant reed, Arundo donax.</title>
        <authorList>
            <person name="Barrero R.A."/>
            <person name="Guerrero F.D."/>
            <person name="Moolhuijzen P."/>
            <person name="Goolsby J.A."/>
            <person name="Tidwell J."/>
            <person name="Bellgard S.E."/>
            <person name="Bellgard M.I."/>
        </authorList>
    </citation>
    <scope>NUCLEOTIDE SEQUENCE</scope>
    <source>
        <tissue evidence="1">Shoot tissue taken approximately 20 cm above the soil surface</tissue>
    </source>
</reference>